<evidence type="ECO:0000256" key="6">
    <source>
        <dbReference type="ARBA" id="ARBA00022839"/>
    </source>
</evidence>
<keyword evidence="7 14" id="KW-0067">ATP-binding</keyword>
<comment type="catalytic activity">
    <reaction evidence="13">
        <text>ATP + H2O = ADP + phosphate + H(+)</text>
        <dbReference type="Rhea" id="RHEA:13065"/>
        <dbReference type="ChEBI" id="CHEBI:15377"/>
        <dbReference type="ChEBI" id="CHEBI:15378"/>
        <dbReference type="ChEBI" id="CHEBI:30616"/>
        <dbReference type="ChEBI" id="CHEBI:43474"/>
        <dbReference type="ChEBI" id="CHEBI:456216"/>
        <dbReference type="EC" id="5.6.2.4"/>
    </reaction>
</comment>
<keyword evidence="10" id="KW-0413">Isomerase</keyword>
<dbReference type="InterPro" id="IPR027417">
    <property type="entry name" value="P-loop_NTPase"/>
</dbReference>
<evidence type="ECO:0000256" key="2">
    <source>
        <dbReference type="ARBA" id="ARBA00022741"/>
    </source>
</evidence>
<dbReference type="Gene3D" id="3.40.50.300">
    <property type="entry name" value="P-loop containing nucleotide triphosphate hydrolases"/>
    <property type="match status" value="4"/>
</dbReference>
<evidence type="ECO:0000313" key="18">
    <source>
        <dbReference type="Proteomes" id="UP000193355"/>
    </source>
</evidence>
<dbReference type="GO" id="GO:0005524">
    <property type="term" value="F:ATP binding"/>
    <property type="evidence" value="ECO:0007669"/>
    <property type="project" value="UniProtKB-UniRule"/>
</dbReference>
<dbReference type="SUPFAM" id="SSF52540">
    <property type="entry name" value="P-loop containing nucleoside triphosphate hydrolases"/>
    <property type="match status" value="1"/>
</dbReference>
<dbReference type="OrthoDB" id="9810135at2"/>
<dbReference type="AlphaFoldDB" id="A0A1X7L4C2"/>
<dbReference type="GO" id="GO:0043138">
    <property type="term" value="F:3'-5' DNA helicase activity"/>
    <property type="evidence" value="ECO:0007669"/>
    <property type="project" value="UniProtKB-EC"/>
</dbReference>
<dbReference type="SUPFAM" id="SSF52980">
    <property type="entry name" value="Restriction endonuclease-like"/>
    <property type="match status" value="1"/>
</dbReference>
<keyword evidence="3" id="KW-0227">DNA damage</keyword>
<dbReference type="GO" id="GO:0004527">
    <property type="term" value="F:exonuclease activity"/>
    <property type="evidence" value="ECO:0007669"/>
    <property type="project" value="UniProtKB-KW"/>
</dbReference>
<dbReference type="Proteomes" id="UP000193355">
    <property type="component" value="Unassembled WGS sequence"/>
</dbReference>
<dbReference type="PROSITE" id="PS51198">
    <property type="entry name" value="UVRD_HELICASE_ATP_BIND"/>
    <property type="match status" value="1"/>
</dbReference>
<feature type="domain" description="UvrD-like helicase C-terminal" evidence="16">
    <location>
        <begin position="484"/>
        <end position="779"/>
    </location>
</feature>
<evidence type="ECO:0000256" key="3">
    <source>
        <dbReference type="ARBA" id="ARBA00022763"/>
    </source>
</evidence>
<dbReference type="InterPro" id="IPR000212">
    <property type="entry name" value="DNA_helicase_UvrD/REP"/>
</dbReference>
<dbReference type="RefSeq" id="WP_159448348.1">
    <property type="nucleotide sequence ID" value="NZ_FXBB01000045.1"/>
</dbReference>
<proteinExistence type="predicted"/>
<evidence type="ECO:0000259" key="16">
    <source>
        <dbReference type="PROSITE" id="PS51217"/>
    </source>
</evidence>
<dbReference type="InterPro" id="IPR038726">
    <property type="entry name" value="PDDEXK_AddAB-type"/>
</dbReference>
<keyword evidence="6 17" id="KW-0269">Exonuclease</keyword>
<dbReference type="InterPro" id="IPR011604">
    <property type="entry name" value="PDDEXK-like_dom_sf"/>
</dbReference>
<dbReference type="GO" id="GO:0009338">
    <property type="term" value="C:exodeoxyribonuclease V complex"/>
    <property type="evidence" value="ECO:0007669"/>
    <property type="project" value="TreeGrafter"/>
</dbReference>
<evidence type="ECO:0000256" key="10">
    <source>
        <dbReference type="ARBA" id="ARBA00023235"/>
    </source>
</evidence>
<keyword evidence="1" id="KW-0540">Nuclease</keyword>
<organism evidence="17 18">
    <name type="scientific">Dethiosulfovibrio salsuginis</name>
    <dbReference type="NCBI Taxonomy" id="561720"/>
    <lineage>
        <taxon>Bacteria</taxon>
        <taxon>Thermotogati</taxon>
        <taxon>Synergistota</taxon>
        <taxon>Synergistia</taxon>
        <taxon>Synergistales</taxon>
        <taxon>Dethiosulfovibrionaceae</taxon>
        <taxon>Dethiosulfovibrio</taxon>
    </lineage>
</organism>
<dbReference type="Pfam" id="PF12705">
    <property type="entry name" value="PDDEXK_1"/>
    <property type="match status" value="1"/>
</dbReference>
<dbReference type="EMBL" id="FXBB01000045">
    <property type="protein sequence ID" value="SMG48314.1"/>
    <property type="molecule type" value="Genomic_DNA"/>
</dbReference>
<evidence type="ECO:0000256" key="12">
    <source>
        <dbReference type="ARBA" id="ARBA00034808"/>
    </source>
</evidence>
<feature type="domain" description="UvrD-like helicase ATP-binding" evidence="15">
    <location>
        <begin position="23"/>
        <end position="479"/>
    </location>
</feature>
<dbReference type="GO" id="GO:0005829">
    <property type="term" value="C:cytosol"/>
    <property type="evidence" value="ECO:0007669"/>
    <property type="project" value="TreeGrafter"/>
</dbReference>
<evidence type="ECO:0000256" key="5">
    <source>
        <dbReference type="ARBA" id="ARBA00022806"/>
    </source>
</evidence>
<evidence type="ECO:0000256" key="1">
    <source>
        <dbReference type="ARBA" id="ARBA00022722"/>
    </source>
</evidence>
<keyword evidence="4 14" id="KW-0378">Hydrolase</keyword>
<keyword evidence="2 14" id="KW-0547">Nucleotide-binding</keyword>
<reference evidence="18" key="1">
    <citation type="submission" date="2017-04" db="EMBL/GenBank/DDBJ databases">
        <authorList>
            <person name="Varghese N."/>
            <person name="Submissions S."/>
        </authorList>
    </citation>
    <scope>NUCLEOTIDE SEQUENCE [LARGE SCALE GENOMIC DNA]</scope>
    <source>
        <strain evidence="18">USBA 82</strain>
    </source>
</reference>
<keyword evidence="9" id="KW-0234">DNA repair</keyword>
<dbReference type="InterPro" id="IPR011335">
    <property type="entry name" value="Restrct_endonuc-II-like"/>
</dbReference>
<dbReference type="GO" id="GO:0000725">
    <property type="term" value="P:recombinational repair"/>
    <property type="evidence" value="ECO:0007669"/>
    <property type="project" value="TreeGrafter"/>
</dbReference>
<keyword evidence="5 14" id="KW-0347">Helicase</keyword>
<dbReference type="EC" id="5.6.2.4" evidence="12"/>
<dbReference type="Gene3D" id="3.90.320.10">
    <property type="match status" value="1"/>
</dbReference>
<evidence type="ECO:0000256" key="8">
    <source>
        <dbReference type="ARBA" id="ARBA00023125"/>
    </source>
</evidence>
<dbReference type="PANTHER" id="PTHR11070:SF23">
    <property type="entry name" value="RECBCD ENZYME SUBUNIT RECB"/>
    <property type="match status" value="1"/>
</dbReference>
<dbReference type="PROSITE" id="PS51217">
    <property type="entry name" value="UVRD_HELICASE_CTER"/>
    <property type="match status" value="1"/>
</dbReference>
<dbReference type="InterPro" id="IPR014017">
    <property type="entry name" value="DNA_helicase_UvrD-like_C"/>
</dbReference>
<dbReference type="STRING" id="561720.SAMN06275492_1452"/>
<evidence type="ECO:0000256" key="7">
    <source>
        <dbReference type="ARBA" id="ARBA00022840"/>
    </source>
</evidence>
<name>A0A1X7L4C2_9BACT</name>
<feature type="binding site" evidence="14">
    <location>
        <begin position="44"/>
        <end position="51"/>
    </location>
    <ligand>
        <name>ATP</name>
        <dbReference type="ChEBI" id="CHEBI:30616"/>
    </ligand>
</feature>
<keyword evidence="8" id="KW-0238">DNA-binding</keyword>
<accession>A0A1X7L4C2</accession>
<evidence type="ECO:0000256" key="13">
    <source>
        <dbReference type="ARBA" id="ARBA00048988"/>
    </source>
</evidence>
<dbReference type="PANTHER" id="PTHR11070">
    <property type="entry name" value="UVRD / RECB / PCRA DNA HELICASE FAMILY MEMBER"/>
    <property type="match status" value="1"/>
</dbReference>
<gene>
    <name evidence="17" type="ORF">SAMN06275492_1452</name>
</gene>
<evidence type="ECO:0000256" key="14">
    <source>
        <dbReference type="PROSITE-ProRule" id="PRU00560"/>
    </source>
</evidence>
<dbReference type="InterPro" id="IPR014016">
    <property type="entry name" value="UvrD-like_ATP-bd"/>
</dbReference>
<sequence length="1154" mass="128601">MTMTTRTGDMDEGLKWLSELVEGKTLKAQAEAITADEPTVVVSAGAGTGKTWTLAWRFLWAVATGRARAGEILTLTFTDKAATEMADRIRALMTTVMSMASGHRSIELRLKAALEELDDGYISTIHSFASRVIKESGLSLDLDPSSRVVSSPEEDLFWNQMVDVLDRLDGRWIGTNLSGETRKTALAILEDRLTRIILATYSPASVISFARGLMDISSSRGDGPQTLWDWAENLEDRHEEVRLEVLKVAHHRWTEIYEVWFGPMGIFAALDLDSNGTQLADRLRGLKDRWKVFKEDMDLPAFLSDLSECIKNARGKLADSIALMLPERSVKAHRDGIKDQSFLWDLSLTGWSRKELELTSGLLRIAGLCWYCWEGRKSGRGLIAFDDMILRAGEVLEREKSYSNRFKEIMVDEFQDTNGLQDRLIRSMSDGKMLFLVGDLKQSIYRFRHADLSLFGGYIQEVRKGGGRYVSLDVSFRTRDELIHRINDLFSKVWKDGLGRSLPHRYEKLCPPVDQDWHKARQEVSVPPLELLLTYPEKKTSAEEKRNIAMELLSNRLSSLVGEATVWDKSEGKTGPLRWRDIAILVPSRAIFPAIQRVLGGRGIPLHFEKNTSYYARTEVQDSVALLKYLSDPDDMLSLAGFLSSPLSAIPLRDAQDLVFKGAGLGERLALGYPGLWKKLERWRITGRVKGASAVMEELVADGSILERFAEWKRSGVAANLRRTVDLLREYESTVGSGLSGASGWLADAMKRKAKEEEAGSVGPDEDVVKVMTIHGSKGLEFPLVVLAGCDGRSRGFPQALLPSIHLGAALSDDESLSRKVHRFLDDEEEEEERERLFYVGCTRARDSLILVGTGEPADGSWLKTAMDHGFMEWAATDLTGGPSAGGEPASVERGAVIGGPAKPGGLDRLSPSSWALFRHCPHGWRLRFRQAVDLSWEAGDGSEPGGADLGTLTHWLLARWDFSVEGKRGVEKLLSWDRSLLPPDLRPLWAQEDVRSSVKSWLTDLAEGPDGGMYRELLREGRLEREVPFRVPLADGPLLVGAVDLMWEDCGKVFIRDYKTTGTDSDVHRLYDDQLRLYGLAVHLGMEAESVDMALCLLREGGKELSVDLAPFQSWGDLEEAVRADALSAASGPWSRSVDLCDSCPFRRVCRGY</sequence>
<evidence type="ECO:0000256" key="9">
    <source>
        <dbReference type="ARBA" id="ARBA00023204"/>
    </source>
</evidence>
<evidence type="ECO:0000259" key="15">
    <source>
        <dbReference type="PROSITE" id="PS51198"/>
    </source>
</evidence>
<protein>
    <recommendedName>
        <fullName evidence="12">DNA 3'-5' helicase</fullName>
        <ecNumber evidence="12">5.6.2.4</ecNumber>
    </recommendedName>
</protein>
<dbReference type="Pfam" id="PF00580">
    <property type="entry name" value="UvrD-helicase"/>
    <property type="match status" value="1"/>
</dbReference>
<dbReference type="Pfam" id="PF13361">
    <property type="entry name" value="UvrD_C"/>
    <property type="match status" value="1"/>
</dbReference>
<evidence type="ECO:0000313" key="17">
    <source>
        <dbReference type="EMBL" id="SMG48314.1"/>
    </source>
</evidence>
<evidence type="ECO:0000256" key="11">
    <source>
        <dbReference type="ARBA" id="ARBA00034617"/>
    </source>
</evidence>
<dbReference type="GO" id="GO:0003677">
    <property type="term" value="F:DNA binding"/>
    <property type="evidence" value="ECO:0007669"/>
    <property type="project" value="UniProtKB-KW"/>
</dbReference>
<keyword evidence="18" id="KW-1185">Reference proteome</keyword>
<comment type="catalytic activity">
    <reaction evidence="11">
        <text>Couples ATP hydrolysis with the unwinding of duplex DNA by translocating in the 3'-5' direction.</text>
        <dbReference type="EC" id="5.6.2.4"/>
    </reaction>
</comment>
<evidence type="ECO:0000256" key="4">
    <source>
        <dbReference type="ARBA" id="ARBA00022801"/>
    </source>
</evidence>